<keyword evidence="1" id="KW-0472">Membrane</keyword>
<dbReference type="AlphaFoldDB" id="A0A0J1HGC3"/>
<dbReference type="EMBL" id="LDOU01000006">
    <property type="protein sequence ID" value="KLV10634.1"/>
    <property type="molecule type" value="Genomic_DNA"/>
</dbReference>
<name>A0A0J1HGC3_9GAMM</name>
<dbReference type="STRING" id="320778.ABT57_06085"/>
<feature type="transmembrane region" description="Helical" evidence="1">
    <location>
        <begin position="20"/>
        <end position="44"/>
    </location>
</feature>
<protein>
    <submittedName>
        <fullName evidence="3">TadZ/CpaE protein</fullName>
    </submittedName>
</protein>
<organism evidence="3 4">
    <name type="scientific">Photobacterium ganghwense</name>
    <dbReference type="NCBI Taxonomy" id="320778"/>
    <lineage>
        <taxon>Bacteria</taxon>
        <taxon>Pseudomonadati</taxon>
        <taxon>Pseudomonadota</taxon>
        <taxon>Gammaproteobacteria</taxon>
        <taxon>Vibrionales</taxon>
        <taxon>Vibrionaceae</taxon>
        <taxon>Photobacterium</taxon>
    </lineage>
</organism>
<keyword evidence="4" id="KW-1185">Reference proteome</keyword>
<dbReference type="Proteomes" id="UP000035909">
    <property type="component" value="Unassembled WGS sequence"/>
</dbReference>
<feature type="domain" description="TadE-like" evidence="2">
    <location>
        <begin position="11"/>
        <end position="53"/>
    </location>
</feature>
<gene>
    <name evidence="3" type="ORF">ABT57_06085</name>
</gene>
<sequence>MKKSGPQTQAGNTLVEFTIISALFFILLFGIIEFGRLLFTWHLLNETSRRAARIAVVCQVSTTEQQDAKIASLIGSVPLPNFSVDNLDVRYLDKTGTPITADLMASATFNQIEFIEARIINYQLQLMIPLSPLGLTFTAPAFSTLMPRESLGVTRTGFTDC</sequence>
<evidence type="ECO:0000259" key="2">
    <source>
        <dbReference type="Pfam" id="PF07811"/>
    </source>
</evidence>
<comment type="caution">
    <text evidence="3">The sequence shown here is derived from an EMBL/GenBank/DDBJ whole genome shotgun (WGS) entry which is preliminary data.</text>
</comment>
<evidence type="ECO:0000313" key="3">
    <source>
        <dbReference type="EMBL" id="KLV10634.1"/>
    </source>
</evidence>
<accession>A0A0J1HGC3</accession>
<dbReference type="InterPro" id="IPR012495">
    <property type="entry name" value="TadE-like_dom"/>
</dbReference>
<dbReference type="Pfam" id="PF07811">
    <property type="entry name" value="TadE"/>
    <property type="match status" value="1"/>
</dbReference>
<evidence type="ECO:0000256" key="1">
    <source>
        <dbReference type="SAM" id="Phobius"/>
    </source>
</evidence>
<reference evidence="3 4" key="1">
    <citation type="submission" date="2015-05" db="EMBL/GenBank/DDBJ databases">
        <title>Photobacterium galathea sp. nov.</title>
        <authorList>
            <person name="Machado H."/>
            <person name="Gram L."/>
        </authorList>
    </citation>
    <scope>NUCLEOTIDE SEQUENCE [LARGE SCALE GENOMIC DNA]</scope>
    <source>
        <strain evidence="3 4">DSM 22954</strain>
    </source>
</reference>
<proteinExistence type="predicted"/>
<dbReference type="PATRIC" id="fig|320778.3.peg.1314"/>
<keyword evidence="1" id="KW-1133">Transmembrane helix</keyword>
<keyword evidence="1" id="KW-0812">Transmembrane</keyword>
<evidence type="ECO:0000313" key="4">
    <source>
        <dbReference type="Proteomes" id="UP000035909"/>
    </source>
</evidence>